<evidence type="ECO:0000313" key="13">
    <source>
        <dbReference type="EMBL" id="SDQ54844.1"/>
    </source>
</evidence>
<dbReference type="Proteomes" id="UP000198848">
    <property type="component" value="Unassembled WGS sequence"/>
</dbReference>
<dbReference type="EMBL" id="FNLC01000001">
    <property type="protein sequence ID" value="SDQ54844.1"/>
    <property type="molecule type" value="Genomic_DNA"/>
</dbReference>
<feature type="compositionally biased region" description="Basic and acidic residues" evidence="10">
    <location>
        <begin position="59"/>
        <end position="77"/>
    </location>
</feature>
<keyword evidence="8 11" id="KW-1133">Transmembrane helix</keyword>
<dbReference type="GO" id="GO:0016887">
    <property type="term" value="F:ATP hydrolysis activity"/>
    <property type="evidence" value="ECO:0007669"/>
    <property type="project" value="InterPro"/>
</dbReference>
<dbReference type="Pfam" id="PF00122">
    <property type="entry name" value="E1-E2_ATPase"/>
    <property type="match status" value="1"/>
</dbReference>
<feature type="transmembrane region" description="Helical" evidence="11">
    <location>
        <begin position="232"/>
        <end position="252"/>
    </location>
</feature>
<proteinExistence type="inferred from homology"/>
<dbReference type="AlphaFoldDB" id="A0A1H1BSA7"/>
<keyword evidence="4" id="KW-0479">Metal-binding</keyword>
<dbReference type="InterPro" id="IPR036163">
    <property type="entry name" value="HMA_dom_sf"/>
</dbReference>
<protein>
    <submittedName>
        <fullName evidence="13">ATPase, P-type (Transporting), HAD superfamily, subfamily IC/heavy metal translocating P-type ATPase</fullName>
    </submittedName>
</protein>
<dbReference type="GO" id="GO:0055070">
    <property type="term" value="P:copper ion homeostasis"/>
    <property type="evidence" value="ECO:0007669"/>
    <property type="project" value="TreeGrafter"/>
</dbReference>
<feature type="transmembrane region" description="Helical" evidence="11">
    <location>
        <begin position="785"/>
        <end position="804"/>
    </location>
</feature>
<dbReference type="Pfam" id="PF00403">
    <property type="entry name" value="HMA"/>
    <property type="match status" value="1"/>
</dbReference>
<sequence>MYSRVDADVVSDRRAERGDGIDRDERTCSVCGGSLSGTAVETTGEPFCSTGCRDVDRALEPLGPDEGRTETRATENRDGDEDAATTHFRVDGMHSATCESFLETVASARDGVVDVAASYVTETVRVAHDPDRISKEELRDVLSTVGYTAYLREGAADDGNRRRSDDATRRAREMSGLRKDRTEDMLEIRYVVGIVFGSFLLVPYLAVLYPVYLTSFADWGMLHLYEEAFSDFDGFLFFPFFFVVTGAVLYLTGLPLLRGAYVSLKLRRPNTHLLAALTIVAAFAYGTLAIVTGEVELYFDLTIAVAALVMAAVFYEATIKRRARNQLTELTTSQVDTARVYGSDTDVETTREIPVEDVESGDRLLVREGERVPVDGVLESACTVDEAVVTGESLPVSKVAGDPVVGGSVVRTDAAVVDVGEETTSSIDRITEAVWDLQSATHGTQRRADAVAAVLAPIVIVAAALVGTVAAIQGAAPTTVATAVLVTVIVASPWALGLAAPVSVGAGLREALEHGIVVFDESVLERLRDVDVVVFDKTGTLTTGEMTVLETEAPPDLLAAVGELEAHASHPVAEPIAAAFGGNGETRVAEFRSHGKGVSGIVDGDRILVGHPQLFRERGWTLEDGLADRIETQRGFGRLPIVVGRDGRAKGLVVVGDEPRNDWEGTLSSLGDRDVEVVVLTGDDETATEYFADHPAVDHTFAAVPPAGKTEAVRRLREEGCVAMVGDGTNDAPALAEADLGISLGSATALAADAADLAIVDDDLRSVERAFELAGAARRRIRSTLALALVYNVIVIPAALLGVLNPLVATGAVAVCSLLVVGNAARPLLS</sequence>
<dbReference type="InterPro" id="IPR036412">
    <property type="entry name" value="HAD-like_sf"/>
</dbReference>
<dbReference type="SUPFAM" id="SSF56784">
    <property type="entry name" value="HAD-like"/>
    <property type="match status" value="1"/>
</dbReference>
<dbReference type="PRINTS" id="PR00119">
    <property type="entry name" value="CATATPASE"/>
</dbReference>
<dbReference type="Gene3D" id="3.40.1110.10">
    <property type="entry name" value="Calcium-transporting ATPase, cytoplasmic domain N"/>
    <property type="match status" value="1"/>
</dbReference>
<dbReference type="PROSITE" id="PS50846">
    <property type="entry name" value="HMA_2"/>
    <property type="match status" value="1"/>
</dbReference>
<dbReference type="InterPro" id="IPR018303">
    <property type="entry name" value="ATPase_P-typ_P_site"/>
</dbReference>
<dbReference type="NCBIfam" id="TIGR01525">
    <property type="entry name" value="ATPase-IB_hvy"/>
    <property type="match status" value="1"/>
</dbReference>
<evidence type="ECO:0000256" key="5">
    <source>
        <dbReference type="ARBA" id="ARBA00022741"/>
    </source>
</evidence>
<dbReference type="Pfam" id="PF00702">
    <property type="entry name" value="Hydrolase"/>
    <property type="match status" value="1"/>
</dbReference>
<evidence type="ECO:0000256" key="11">
    <source>
        <dbReference type="SAM" id="Phobius"/>
    </source>
</evidence>
<evidence type="ECO:0000256" key="4">
    <source>
        <dbReference type="ARBA" id="ARBA00022723"/>
    </source>
</evidence>
<dbReference type="SFLD" id="SFLDS00003">
    <property type="entry name" value="Haloacid_Dehalogenase"/>
    <property type="match status" value="1"/>
</dbReference>
<feature type="transmembrane region" description="Helical" evidence="11">
    <location>
        <begin position="297"/>
        <end position="315"/>
    </location>
</feature>
<feature type="domain" description="HMA" evidence="12">
    <location>
        <begin position="84"/>
        <end position="150"/>
    </location>
</feature>
<dbReference type="CDD" id="cd00371">
    <property type="entry name" value="HMA"/>
    <property type="match status" value="1"/>
</dbReference>
<dbReference type="STRING" id="1095778.SAMN04489842_1136"/>
<evidence type="ECO:0000256" key="6">
    <source>
        <dbReference type="ARBA" id="ARBA00022840"/>
    </source>
</evidence>
<evidence type="ECO:0000256" key="8">
    <source>
        <dbReference type="ARBA" id="ARBA00022989"/>
    </source>
</evidence>
<keyword evidence="5" id="KW-0547">Nucleotide-binding</keyword>
<dbReference type="Gene3D" id="3.30.70.100">
    <property type="match status" value="1"/>
</dbReference>
<evidence type="ECO:0000256" key="9">
    <source>
        <dbReference type="ARBA" id="ARBA00023136"/>
    </source>
</evidence>
<keyword evidence="6" id="KW-0067">ATP-binding</keyword>
<feature type="transmembrane region" description="Helical" evidence="11">
    <location>
        <begin position="478"/>
        <end position="500"/>
    </location>
</feature>
<dbReference type="PANTHER" id="PTHR43520">
    <property type="entry name" value="ATP7, ISOFORM B"/>
    <property type="match status" value="1"/>
</dbReference>
<keyword evidence="9 11" id="KW-0472">Membrane</keyword>
<reference evidence="14" key="1">
    <citation type="submission" date="2016-10" db="EMBL/GenBank/DDBJ databases">
        <authorList>
            <person name="Varghese N."/>
            <person name="Submissions S."/>
        </authorList>
    </citation>
    <scope>NUCLEOTIDE SEQUENCE [LARGE SCALE GENOMIC DNA]</scope>
    <source>
        <strain evidence="14">DSM 24767</strain>
    </source>
</reference>
<feature type="transmembrane region" description="Helical" evidence="11">
    <location>
        <begin position="273"/>
        <end position="291"/>
    </location>
</feature>
<organism evidence="13 14">
    <name type="scientific">Natronobacterium texcoconense</name>
    <dbReference type="NCBI Taxonomy" id="1095778"/>
    <lineage>
        <taxon>Archaea</taxon>
        <taxon>Methanobacteriati</taxon>
        <taxon>Methanobacteriota</taxon>
        <taxon>Stenosarchaea group</taxon>
        <taxon>Halobacteria</taxon>
        <taxon>Halobacteriales</taxon>
        <taxon>Natrialbaceae</taxon>
        <taxon>Natronobacterium</taxon>
    </lineage>
</organism>
<evidence type="ECO:0000256" key="7">
    <source>
        <dbReference type="ARBA" id="ARBA00022967"/>
    </source>
</evidence>
<dbReference type="GO" id="GO:0005507">
    <property type="term" value="F:copper ion binding"/>
    <property type="evidence" value="ECO:0007669"/>
    <property type="project" value="TreeGrafter"/>
</dbReference>
<feature type="transmembrane region" description="Helical" evidence="11">
    <location>
        <begin position="450"/>
        <end position="472"/>
    </location>
</feature>
<accession>A0A1H1BSA7</accession>
<dbReference type="SUPFAM" id="SSF81653">
    <property type="entry name" value="Calcium ATPase, transduction domain A"/>
    <property type="match status" value="1"/>
</dbReference>
<evidence type="ECO:0000256" key="10">
    <source>
        <dbReference type="SAM" id="MobiDB-lite"/>
    </source>
</evidence>
<dbReference type="GO" id="GO:0016020">
    <property type="term" value="C:membrane"/>
    <property type="evidence" value="ECO:0007669"/>
    <property type="project" value="InterPro"/>
</dbReference>
<comment type="similarity">
    <text evidence="2">Belongs to the cation transport ATPase (P-type) (TC 3.A.3) family. Type IB subfamily.</text>
</comment>
<dbReference type="GO" id="GO:0012505">
    <property type="term" value="C:endomembrane system"/>
    <property type="evidence" value="ECO:0007669"/>
    <property type="project" value="UniProtKB-SubCell"/>
</dbReference>
<dbReference type="InterPro" id="IPR044492">
    <property type="entry name" value="P_typ_ATPase_HD_dom"/>
</dbReference>
<keyword evidence="14" id="KW-1185">Reference proteome</keyword>
<keyword evidence="3 11" id="KW-0812">Transmembrane</keyword>
<dbReference type="InterPro" id="IPR023214">
    <property type="entry name" value="HAD_sf"/>
</dbReference>
<dbReference type="InterPro" id="IPR027256">
    <property type="entry name" value="P-typ_ATPase_IB"/>
</dbReference>
<comment type="subcellular location">
    <subcellularLocation>
        <location evidence="1">Endomembrane system</location>
        <topology evidence="1">Multi-pass membrane protein</topology>
    </subcellularLocation>
</comment>
<name>A0A1H1BSA7_NATTX</name>
<evidence type="ECO:0000256" key="1">
    <source>
        <dbReference type="ARBA" id="ARBA00004127"/>
    </source>
</evidence>
<dbReference type="GO" id="GO:0043682">
    <property type="term" value="F:P-type divalent copper transporter activity"/>
    <property type="evidence" value="ECO:0007669"/>
    <property type="project" value="TreeGrafter"/>
</dbReference>
<feature type="region of interest" description="Disordered" evidence="10">
    <location>
        <begin position="59"/>
        <end position="81"/>
    </location>
</feature>
<dbReference type="InterPro" id="IPR008250">
    <property type="entry name" value="ATPase_P-typ_transduc_dom_A_sf"/>
</dbReference>
<dbReference type="SFLD" id="SFLDF00027">
    <property type="entry name" value="p-type_atpase"/>
    <property type="match status" value="1"/>
</dbReference>
<dbReference type="Gene3D" id="2.70.150.10">
    <property type="entry name" value="Calcium-transporting ATPase, cytoplasmic transduction domain A"/>
    <property type="match status" value="1"/>
</dbReference>
<dbReference type="InterPro" id="IPR001757">
    <property type="entry name" value="P_typ_ATPase"/>
</dbReference>
<evidence type="ECO:0000256" key="2">
    <source>
        <dbReference type="ARBA" id="ARBA00006024"/>
    </source>
</evidence>
<evidence type="ECO:0000259" key="12">
    <source>
        <dbReference type="PROSITE" id="PS50846"/>
    </source>
</evidence>
<dbReference type="SFLD" id="SFLDG00002">
    <property type="entry name" value="C1.7:_P-type_atpase_like"/>
    <property type="match status" value="1"/>
</dbReference>
<dbReference type="InterPro" id="IPR023299">
    <property type="entry name" value="ATPase_P-typ_cyto_dom_N"/>
</dbReference>
<dbReference type="PANTHER" id="PTHR43520:SF8">
    <property type="entry name" value="P-TYPE CU(+) TRANSPORTER"/>
    <property type="match status" value="1"/>
</dbReference>
<feature type="transmembrane region" description="Helical" evidence="11">
    <location>
        <begin position="188"/>
        <end position="212"/>
    </location>
</feature>
<dbReference type="InterPro" id="IPR059000">
    <property type="entry name" value="ATPase_P-type_domA"/>
</dbReference>
<evidence type="ECO:0000313" key="14">
    <source>
        <dbReference type="Proteomes" id="UP000198848"/>
    </source>
</evidence>
<keyword evidence="7" id="KW-1278">Translocase</keyword>
<dbReference type="NCBIfam" id="TIGR01494">
    <property type="entry name" value="ATPase_P-type"/>
    <property type="match status" value="1"/>
</dbReference>
<dbReference type="OrthoDB" id="8588at2157"/>
<dbReference type="SUPFAM" id="SSF55008">
    <property type="entry name" value="HMA, heavy metal-associated domain"/>
    <property type="match status" value="1"/>
</dbReference>
<dbReference type="PROSITE" id="PS00154">
    <property type="entry name" value="ATPASE_E1_E2"/>
    <property type="match status" value="1"/>
</dbReference>
<dbReference type="InterPro" id="IPR006121">
    <property type="entry name" value="HMA_dom"/>
</dbReference>
<gene>
    <name evidence="13" type="ORF">SAMN04489842_1136</name>
</gene>
<evidence type="ECO:0000256" key="3">
    <source>
        <dbReference type="ARBA" id="ARBA00022692"/>
    </source>
</evidence>
<dbReference type="PROSITE" id="PS01229">
    <property type="entry name" value="COF_2"/>
    <property type="match status" value="1"/>
</dbReference>
<dbReference type="Gene3D" id="3.40.50.1000">
    <property type="entry name" value="HAD superfamily/HAD-like"/>
    <property type="match status" value="1"/>
</dbReference>
<dbReference type="GO" id="GO:0005524">
    <property type="term" value="F:ATP binding"/>
    <property type="evidence" value="ECO:0007669"/>
    <property type="project" value="UniProtKB-KW"/>
</dbReference>